<evidence type="ECO:0000313" key="1">
    <source>
        <dbReference type="EMBL" id="GIO42419.1"/>
    </source>
</evidence>
<sequence length="50" mass="5827">MSLTRRLNSNEIDGIATFYHFDNHTKIVLTNNMLHNRKPIFSTKSSHTHS</sequence>
<dbReference type="Proteomes" id="UP000678895">
    <property type="component" value="Unassembled WGS sequence"/>
</dbReference>
<proteinExistence type="predicted"/>
<keyword evidence="2" id="KW-1185">Reference proteome</keyword>
<name>A0A919Y298_9BACL</name>
<dbReference type="AlphaFoldDB" id="A0A919Y298"/>
<dbReference type="EMBL" id="BORS01000006">
    <property type="protein sequence ID" value="GIO42419.1"/>
    <property type="molecule type" value="Genomic_DNA"/>
</dbReference>
<protein>
    <submittedName>
        <fullName evidence="1">Uncharacterized protein</fullName>
    </submittedName>
</protein>
<gene>
    <name evidence="1" type="ORF">J41TS4_21770</name>
</gene>
<reference evidence="1" key="1">
    <citation type="submission" date="2021-03" db="EMBL/GenBank/DDBJ databases">
        <title>Antimicrobial resistance genes in bacteria isolated from Japanese honey, and their potential for conferring macrolide and lincosamide resistance in the American foulbrood pathogen Paenibacillus larvae.</title>
        <authorList>
            <person name="Okamoto M."/>
            <person name="Kumagai M."/>
            <person name="Kanamori H."/>
            <person name="Takamatsu D."/>
        </authorList>
    </citation>
    <scope>NUCLEOTIDE SEQUENCE</scope>
    <source>
        <strain evidence="1">J41TS4</strain>
    </source>
</reference>
<accession>A0A919Y298</accession>
<evidence type="ECO:0000313" key="2">
    <source>
        <dbReference type="Proteomes" id="UP000678895"/>
    </source>
</evidence>
<organism evidence="1 2">
    <name type="scientific">Paenibacillus apis</name>
    <dbReference type="NCBI Taxonomy" id="1792174"/>
    <lineage>
        <taxon>Bacteria</taxon>
        <taxon>Bacillati</taxon>
        <taxon>Bacillota</taxon>
        <taxon>Bacilli</taxon>
        <taxon>Bacillales</taxon>
        <taxon>Paenibacillaceae</taxon>
        <taxon>Paenibacillus</taxon>
    </lineage>
</organism>
<comment type="caution">
    <text evidence="1">The sequence shown here is derived from an EMBL/GenBank/DDBJ whole genome shotgun (WGS) entry which is preliminary data.</text>
</comment>